<organism evidence="1 2">
    <name type="scientific">Streptococcus gordonii</name>
    <dbReference type="NCBI Taxonomy" id="1302"/>
    <lineage>
        <taxon>Bacteria</taxon>
        <taxon>Bacillati</taxon>
        <taxon>Bacillota</taxon>
        <taxon>Bacilli</taxon>
        <taxon>Lactobacillales</taxon>
        <taxon>Streptococcaceae</taxon>
        <taxon>Streptococcus</taxon>
    </lineage>
</organism>
<dbReference type="Proteomes" id="UP000033375">
    <property type="component" value="Unassembled WGS sequence"/>
</dbReference>
<dbReference type="RefSeq" id="WP_012130445.1">
    <property type="nucleotide sequence ID" value="NZ_CABEIB010000003.1"/>
</dbReference>
<gene>
    <name evidence="1" type="ORF">TZ88_01932</name>
</gene>
<reference evidence="1 2" key="1">
    <citation type="submission" date="2015-02" db="EMBL/GenBank/DDBJ databases">
        <title>Evolution of amylase-binding proteins of oral streptococcal species.</title>
        <authorList>
            <person name="Haase E.M."/>
        </authorList>
    </citation>
    <scope>NUCLEOTIDE SEQUENCE [LARGE SCALE GENOMIC DNA]</scope>
    <source>
        <strain evidence="2">UB10712</strain>
    </source>
</reference>
<dbReference type="AlphaFoldDB" id="A0AB34S9L7"/>
<proteinExistence type="predicted"/>
<accession>A0AB34S9L7</accession>
<protein>
    <submittedName>
        <fullName evidence="1">Uncharacterized protein</fullName>
    </submittedName>
</protein>
<evidence type="ECO:0000313" key="2">
    <source>
        <dbReference type="Proteomes" id="UP000033375"/>
    </source>
</evidence>
<comment type="caution">
    <text evidence="1">The sequence shown here is derived from an EMBL/GenBank/DDBJ whole genome shotgun (WGS) entry which is preliminary data.</text>
</comment>
<sequence length="130" mass="14456">MNQIEKTNRRVEVSAQISDVVYTFENNYTANLPDPLANARKELNDAGIYDVDIVDYMYDKDSGVAAIAVEDTKTGETYIAYAGTNMGANGHKDPIVDLAIALNDTLYLKEKTILPLISTIEWKQVAIILR</sequence>
<name>A0AB34S9L7_STRGN</name>
<dbReference type="EMBL" id="JYGN01000007">
    <property type="protein sequence ID" value="KJQ63405.1"/>
    <property type="molecule type" value="Genomic_DNA"/>
</dbReference>
<evidence type="ECO:0000313" key="1">
    <source>
        <dbReference type="EMBL" id="KJQ63405.1"/>
    </source>
</evidence>